<accession>Q0BEZ3</accession>
<evidence type="ECO:0000313" key="2">
    <source>
        <dbReference type="EMBL" id="ABI87280.1"/>
    </source>
</evidence>
<evidence type="ECO:0000313" key="3">
    <source>
        <dbReference type="Proteomes" id="UP000000662"/>
    </source>
</evidence>
<name>Q0BEZ3_BURCM</name>
<evidence type="ECO:0000256" key="1">
    <source>
        <dbReference type="SAM" id="MobiDB-lite"/>
    </source>
</evidence>
<feature type="region of interest" description="Disordered" evidence="1">
    <location>
        <begin position="75"/>
        <end position="98"/>
    </location>
</feature>
<dbReference type="EMBL" id="CP000440">
    <property type="protein sequence ID" value="ABI87280.1"/>
    <property type="molecule type" value="Genomic_DNA"/>
</dbReference>
<proteinExistence type="predicted"/>
<gene>
    <name evidence="2" type="ordered locus">Bamb_1724</name>
</gene>
<dbReference type="Proteomes" id="UP000000662">
    <property type="component" value="Chromosome 1"/>
</dbReference>
<organism evidence="2 3">
    <name type="scientific">Burkholderia ambifaria (strain ATCC BAA-244 / DSM 16087 / CCUG 44356 / LMG 19182 / AMMD)</name>
    <name type="common">Burkholderia cepacia (strain AMMD)</name>
    <dbReference type="NCBI Taxonomy" id="339670"/>
    <lineage>
        <taxon>Bacteria</taxon>
        <taxon>Pseudomonadati</taxon>
        <taxon>Pseudomonadota</taxon>
        <taxon>Betaproteobacteria</taxon>
        <taxon>Burkholderiales</taxon>
        <taxon>Burkholderiaceae</taxon>
        <taxon>Burkholderia</taxon>
        <taxon>Burkholderia cepacia complex</taxon>
    </lineage>
</organism>
<protein>
    <submittedName>
        <fullName evidence="2">Uncharacterized protein</fullName>
    </submittedName>
</protein>
<reference evidence="2" key="1">
    <citation type="submission" date="2009-01" db="EMBL/GenBank/DDBJ databases">
        <title>Complete sequence of Chromosome 1 of Burkholderia cepacia AMMD.</title>
        <authorList>
            <consortium name="US DOE Joint Genome Institute"/>
            <person name="Copeland A."/>
            <person name="Lucas S."/>
            <person name="Lapidus A."/>
            <person name="Barry K."/>
            <person name="Detter J.C."/>
            <person name="Glavina del Rio T."/>
            <person name="Hammon N."/>
            <person name="Israni S."/>
            <person name="Pitluck S."/>
            <person name="Bruce D."/>
            <person name="Chain P."/>
            <person name="Malfatti S."/>
            <person name="Shin M."/>
            <person name="Vergez L."/>
            <person name="Schmutz J."/>
            <person name="Larimer F."/>
            <person name="Land M."/>
            <person name="Hauser L."/>
            <person name="Kyrpides N."/>
            <person name="Kim E."/>
            <person name="Parke J."/>
            <person name="Coenye T."/>
            <person name="Konstantinidis K."/>
            <person name="Ramette A."/>
            <person name="Tiedje J."/>
            <person name="Richardson P."/>
        </authorList>
    </citation>
    <scope>NUCLEOTIDE SEQUENCE [LARGE SCALE GENOMIC DNA]</scope>
    <source>
        <strain evidence="2">AMMD</strain>
    </source>
</reference>
<sequence length="98" mass="10518">MVLVQDRARVGSRSEDWVAGAVCQYRAVSAVDGGKLRPVAFCEALAEARDNGGAQAACVRVRWIAIVTRLRRQPAGRNSMRRGGWSAMATRRSGSTGA</sequence>
<keyword evidence="3" id="KW-1185">Reference proteome</keyword>
<dbReference type="KEGG" id="bam:Bamb_1724"/>
<dbReference type="AlphaFoldDB" id="Q0BEZ3"/>